<evidence type="ECO:0000313" key="3">
    <source>
        <dbReference type="Proteomes" id="UP000465622"/>
    </source>
</evidence>
<evidence type="ECO:0000313" key="2">
    <source>
        <dbReference type="EMBL" id="BBX38537.1"/>
    </source>
</evidence>
<protein>
    <recommendedName>
        <fullName evidence="4">LapA family protein</fullName>
    </recommendedName>
</protein>
<sequence length="75" mass="8254">MDYVPDTGVVITVSPVVLLVTAVVGVLIAVLIVARRARRSDEPRGQFIAERERERLVARERDAAAKVKAAEDVNR</sequence>
<feature type="transmembrane region" description="Helical" evidence="1">
    <location>
        <begin position="12"/>
        <end position="34"/>
    </location>
</feature>
<keyword evidence="3" id="KW-1185">Reference proteome</keyword>
<evidence type="ECO:0008006" key="4">
    <source>
        <dbReference type="Google" id="ProtNLM"/>
    </source>
</evidence>
<keyword evidence="1" id="KW-1133">Transmembrane helix</keyword>
<reference evidence="2 3" key="1">
    <citation type="journal article" date="2019" name="Emerg. Microbes Infect.">
        <title>Comprehensive subspecies identification of 175 nontuberculous mycobacteria species based on 7547 genomic profiles.</title>
        <authorList>
            <person name="Matsumoto Y."/>
            <person name="Kinjo T."/>
            <person name="Motooka D."/>
            <person name="Nabeya D."/>
            <person name="Jung N."/>
            <person name="Uechi K."/>
            <person name="Horii T."/>
            <person name="Iida T."/>
            <person name="Fujita J."/>
            <person name="Nakamura S."/>
        </authorList>
    </citation>
    <scope>NUCLEOTIDE SEQUENCE [LARGE SCALE GENOMIC DNA]</scope>
    <source>
        <strain evidence="2 3">JCM 12375</strain>
    </source>
</reference>
<gene>
    <name evidence="2" type="ORF">MMAGJ_78190</name>
</gene>
<dbReference type="Proteomes" id="UP000465622">
    <property type="component" value="Chromosome"/>
</dbReference>
<organism evidence="2 3">
    <name type="scientific">Mycolicibacterium mageritense</name>
    <name type="common">Mycobacterium mageritense</name>
    <dbReference type="NCBI Taxonomy" id="53462"/>
    <lineage>
        <taxon>Bacteria</taxon>
        <taxon>Bacillati</taxon>
        <taxon>Actinomycetota</taxon>
        <taxon>Actinomycetes</taxon>
        <taxon>Mycobacteriales</taxon>
        <taxon>Mycobacteriaceae</taxon>
        <taxon>Mycolicibacterium</taxon>
    </lineage>
</organism>
<name>A0ABM7I6F7_MYCME</name>
<keyword evidence="1" id="KW-0472">Membrane</keyword>
<evidence type="ECO:0000256" key="1">
    <source>
        <dbReference type="SAM" id="Phobius"/>
    </source>
</evidence>
<accession>A0ABM7I6F7</accession>
<proteinExistence type="predicted"/>
<dbReference type="EMBL" id="AP022567">
    <property type="protein sequence ID" value="BBX38537.1"/>
    <property type="molecule type" value="Genomic_DNA"/>
</dbReference>
<keyword evidence="1" id="KW-0812">Transmembrane</keyword>
<dbReference type="RefSeq" id="WP_163642483.1">
    <property type="nucleotide sequence ID" value="NZ_AP022567.1"/>
</dbReference>